<organism evidence="8 9">
    <name type="scientific">Candidatus Bilophila faecipullorum</name>
    <dbReference type="NCBI Taxonomy" id="2838482"/>
    <lineage>
        <taxon>Bacteria</taxon>
        <taxon>Pseudomonadati</taxon>
        <taxon>Thermodesulfobacteriota</taxon>
        <taxon>Desulfovibrionia</taxon>
        <taxon>Desulfovibrionales</taxon>
        <taxon>Desulfovibrionaceae</taxon>
        <taxon>Bilophila</taxon>
    </lineage>
</organism>
<reference evidence="8" key="2">
    <citation type="submission" date="2021-04" db="EMBL/GenBank/DDBJ databases">
        <authorList>
            <person name="Gilroy R."/>
        </authorList>
    </citation>
    <scope>NUCLEOTIDE SEQUENCE</scope>
    <source>
        <strain evidence="8">ChiSxjej5B17-1746</strain>
    </source>
</reference>
<name>A0A9D1R0E2_9BACT</name>
<evidence type="ECO:0000256" key="1">
    <source>
        <dbReference type="ARBA" id="ARBA00004651"/>
    </source>
</evidence>
<evidence type="ECO:0000256" key="3">
    <source>
        <dbReference type="ARBA" id="ARBA00022692"/>
    </source>
</evidence>
<accession>A0A9D1R0E2</accession>
<feature type="non-terminal residue" evidence="8">
    <location>
        <position position="630"/>
    </location>
</feature>
<dbReference type="AlphaFoldDB" id="A0A9D1R0E2"/>
<dbReference type="InterPro" id="IPR000160">
    <property type="entry name" value="GGDEF_dom"/>
</dbReference>
<dbReference type="PROSITE" id="PS50887">
    <property type="entry name" value="GGDEF"/>
    <property type="match status" value="1"/>
</dbReference>
<dbReference type="InterPro" id="IPR043128">
    <property type="entry name" value="Rev_trsase/Diguanyl_cyclase"/>
</dbReference>
<comment type="subcellular location">
    <subcellularLocation>
        <location evidence="1">Cell membrane</location>
        <topology evidence="1">Multi-pass membrane protein</topology>
    </subcellularLocation>
</comment>
<dbReference type="NCBIfam" id="TIGR00254">
    <property type="entry name" value="GGDEF"/>
    <property type="match status" value="1"/>
</dbReference>
<dbReference type="Pfam" id="PF00990">
    <property type="entry name" value="GGDEF"/>
    <property type="match status" value="1"/>
</dbReference>
<keyword evidence="3 6" id="KW-0812">Transmembrane</keyword>
<dbReference type="InterPro" id="IPR033479">
    <property type="entry name" value="dCache_1"/>
</dbReference>
<dbReference type="Pfam" id="PF02743">
    <property type="entry name" value="dCache_1"/>
    <property type="match status" value="1"/>
</dbReference>
<evidence type="ECO:0000256" key="6">
    <source>
        <dbReference type="SAM" id="Phobius"/>
    </source>
</evidence>
<keyword evidence="4 6" id="KW-1133">Transmembrane helix</keyword>
<dbReference type="EMBL" id="DXGI01000056">
    <property type="protein sequence ID" value="HIW77812.1"/>
    <property type="molecule type" value="Genomic_DNA"/>
</dbReference>
<keyword evidence="2" id="KW-1003">Cell membrane</keyword>
<dbReference type="InterPro" id="IPR029151">
    <property type="entry name" value="Sensor-like_sf"/>
</dbReference>
<evidence type="ECO:0000256" key="5">
    <source>
        <dbReference type="ARBA" id="ARBA00023136"/>
    </source>
</evidence>
<dbReference type="CDD" id="cd01949">
    <property type="entry name" value="GGDEF"/>
    <property type="match status" value="1"/>
</dbReference>
<dbReference type="SUPFAM" id="SSF103190">
    <property type="entry name" value="Sensory domain-like"/>
    <property type="match status" value="1"/>
</dbReference>
<gene>
    <name evidence="8" type="ORF">H9874_01535</name>
</gene>
<proteinExistence type="predicted"/>
<evidence type="ECO:0000259" key="7">
    <source>
        <dbReference type="PROSITE" id="PS50887"/>
    </source>
</evidence>
<evidence type="ECO:0000256" key="4">
    <source>
        <dbReference type="ARBA" id="ARBA00022989"/>
    </source>
</evidence>
<dbReference type="GO" id="GO:0005886">
    <property type="term" value="C:plasma membrane"/>
    <property type="evidence" value="ECO:0007669"/>
    <property type="project" value="UniProtKB-SubCell"/>
</dbReference>
<dbReference type="InterPro" id="IPR052163">
    <property type="entry name" value="DGC-Regulatory_Protein"/>
</dbReference>
<dbReference type="Proteomes" id="UP000824264">
    <property type="component" value="Unassembled WGS sequence"/>
</dbReference>
<dbReference type="InterPro" id="IPR029787">
    <property type="entry name" value="Nucleotide_cyclase"/>
</dbReference>
<dbReference type="SUPFAM" id="SSF55073">
    <property type="entry name" value="Nucleotide cyclase"/>
    <property type="match status" value="1"/>
</dbReference>
<dbReference type="Gene3D" id="3.30.450.20">
    <property type="entry name" value="PAS domain"/>
    <property type="match status" value="1"/>
</dbReference>
<dbReference type="PANTHER" id="PTHR46663">
    <property type="entry name" value="DIGUANYLATE CYCLASE DGCT-RELATED"/>
    <property type="match status" value="1"/>
</dbReference>
<dbReference type="SMART" id="SM00267">
    <property type="entry name" value="GGDEF"/>
    <property type="match status" value="1"/>
</dbReference>
<protein>
    <submittedName>
        <fullName evidence="8">Sensor domain-containing diguanylate cyclase</fullName>
    </submittedName>
</protein>
<dbReference type="PANTHER" id="PTHR46663:SF4">
    <property type="entry name" value="DIGUANYLATE CYCLASE DGCT-RELATED"/>
    <property type="match status" value="1"/>
</dbReference>
<sequence length="630" mass="72644">MKNSILMRTNLLVSTIIILGFIITATLSYQANYRASLANIEQISSLTSEGIYFQIMSVFTKPVNISLTMAHDELLIDYLANEKDHLDNPDYTATITNYLDAYRKQYGYDSVFFVSRATGRYYNFNGVDRVLTPDNPENMWFYMLLKGTKHYTLVVDNDEVEGASNALTIFVNCQIKDAKDEIIGVVGVGFRVGYLQQLLRDYEEHFGISAYLINENGDIEVSTTHTGYEKENFFHVRHYEELKSPILGWKKNYAALNLWSKGQNNYVASRYISELSWHVIVDRDTEAMLKAMRQKLYVTAAIIALVILTVLFVITCVIRNFNKKITKLTEESQEFFKKETEQLYDNIYELNITSNCPVGESTERYFESLGAPKGTPYDEGLRRIAEKQIKAEFREGYINTFTPKNVLREYERGTDHLQYDFMISQNGSDYFWMRIDARIFYCTEDHSIRMYTYRKNIDAEKRKEKQITEQARLDEMTGLYTKTATERLIKGLLAKNAQGKYAFFIFDIDNFKNVNDEFGHAFGDAVIKEFTKIIRSRFRKDDLIGRIGGDEFAAFIPLPHAGWATNKAQELSKALNTIYTEQAAQWKLSASIGVAIAPQDGTTFEALYRKADLALYETKKRGKNGYTVYH</sequence>
<reference evidence="8" key="1">
    <citation type="journal article" date="2021" name="PeerJ">
        <title>Extensive microbial diversity within the chicken gut microbiome revealed by metagenomics and culture.</title>
        <authorList>
            <person name="Gilroy R."/>
            <person name="Ravi A."/>
            <person name="Getino M."/>
            <person name="Pursley I."/>
            <person name="Horton D.L."/>
            <person name="Alikhan N.F."/>
            <person name="Baker D."/>
            <person name="Gharbi K."/>
            <person name="Hall N."/>
            <person name="Watson M."/>
            <person name="Adriaenssens E.M."/>
            <person name="Foster-Nyarko E."/>
            <person name="Jarju S."/>
            <person name="Secka A."/>
            <person name="Antonio M."/>
            <person name="Oren A."/>
            <person name="Chaudhuri R.R."/>
            <person name="La Ragione R."/>
            <person name="Hildebrand F."/>
            <person name="Pallen M.J."/>
        </authorList>
    </citation>
    <scope>NUCLEOTIDE SEQUENCE</scope>
    <source>
        <strain evidence="8">ChiSxjej5B17-1746</strain>
    </source>
</reference>
<keyword evidence="5 6" id="KW-0472">Membrane</keyword>
<evidence type="ECO:0000313" key="8">
    <source>
        <dbReference type="EMBL" id="HIW77812.1"/>
    </source>
</evidence>
<evidence type="ECO:0000256" key="2">
    <source>
        <dbReference type="ARBA" id="ARBA00022475"/>
    </source>
</evidence>
<evidence type="ECO:0000313" key="9">
    <source>
        <dbReference type="Proteomes" id="UP000824264"/>
    </source>
</evidence>
<feature type="transmembrane region" description="Helical" evidence="6">
    <location>
        <begin position="296"/>
        <end position="318"/>
    </location>
</feature>
<feature type="domain" description="GGDEF" evidence="7">
    <location>
        <begin position="499"/>
        <end position="630"/>
    </location>
</feature>
<dbReference type="Gene3D" id="3.30.70.270">
    <property type="match status" value="1"/>
</dbReference>
<comment type="caution">
    <text evidence="8">The sequence shown here is derived from an EMBL/GenBank/DDBJ whole genome shotgun (WGS) entry which is preliminary data.</text>
</comment>